<sequence length="155" mass="17601">MEPVKRAQSSLEYLLIAVVALIVIAVAVKYTLPASKGTPITGIAYIDPELSPEKPGYTHPVTWIVYRYPEGCKATKNCDFYVSVNLHYYPDSNKYRVYVYANGDGDKIREVHVRLCNGKSATWHFPEDKGKIKIKGAQLTEEDFPCELYVMAYMR</sequence>
<evidence type="ECO:0000313" key="3">
    <source>
        <dbReference type="Proteomes" id="UP000001488"/>
    </source>
</evidence>
<name>C5A237_THEGJ</name>
<accession>C5A237</accession>
<dbReference type="PaxDb" id="593117-TGAM_1954"/>
<dbReference type="HOGENOM" id="CLU_1718316_0_0_2"/>
<dbReference type="Proteomes" id="UP000001488">
    <property type="component" value="Chromosome"/>
</dbReference>
<dbReference type="EMBL" id="CP001398">
    <property type="protein sequence ID" value="ACS34456.1"/>
    <property type="molecule type" value="Genomic_DNA"/>
</dbReference>
<keyword evidence="1" id="KW-0812">Transmembrane</keyword>
<keyword evidence="3" id="KW-1185">Reference proteome</keyword>
<gene>
    <name evidence="2" type="ordered locus">TGAM_1954</name>
</gene>
<keyword evidence="1" id="KW-1133">Transmembrane helix</keyword>
<evidence type="ECO:0000256" key="1">
    <source>
        <dbReference type="SAM" id="Phobius"/>
    </source>
</evidence>
<keyword evidence="1" id="KW-0472">Membrane</keyword>
<evidence type="ECO:0000313" key="2">
    <source>
        <dbReference type="EMBL" id="ACS34456.1"/>
    </source>
</evidence>
<dbReference type="AlphaFoldDB" id="C5A237"/>
<protein>
    <submittedName>
        <fullName evidence="2">Uncharacterized protein</fullName>
    </submittedName>
</protein>
<dbReference type="eggNOG" id="arCOG04026">
    <property type="taxonomic scope" value="Archaea"/>
</dbReference>
<dbReference type="GeneID" id="7987164"/>
<organism evidence="2 3">
    <name type="scientific">Thermococcus gammatolerans (strain DSM 15229 / JCM 11827 / EJ3)</name>
    <dbReference type="NCBI Taxonomy" id="593117"/>
    <lineage>
        <taxon>Archaea</taxon>
        <taxon>Methanobacteriati</taxon>
        <taxon>Methanobacteriota</taxon>
        <taxon>Thermococci</taxon>
        <taxon>Thermococcales</taxon>
        <taxon>Thermococcaceae</taxon>
        <taxon>Thermococcus</taxon>
    </lineage>
</organism>
<reference evidence="2 3" key="1">
    <citation type="journal article" date="2007" name="Genome Biol.">
        <title>Genome analysis and genome-wide proteomics of Thermococcus gammatolerans, the most radioresistant organism known amongst the Archaea.</title>
        <authorList>
            <person name="Zivanovic Y."/>
            <person name="Armengaud J."/>
            <person name="Lagorce A."/>
            <person name="Leplat C."/>
            <person name="Guerin P."/>
            <person name="Dutertre M."/>
            <person name="Anthouard V."/>
            <person name="Forterre P."/>
            <person name="Wincker P."/>
            <person name="Confalonieri F."/>
        </authorList>
    </citation>
    <scope>NUCLEOTIDE SEQUENCE [LARGE SCALE GENOMIC DNA]</scope>
    <source>
        <strain evidence="3">DSM 15229 / JCM 11827 / EJ3</strain>
    </source>
</reference>
<feature type="transmembrane region" description="Helical" evidence="1">
    <location>
        <begin position="12"/>
        <end position="32"/>
    </location>
</feature>
<proteinExistence type="predicted"/>
<dbReference type="KEGG" id="tga:TGAM_1954"/>
<dbReference type="RefSeq" id="WP_015859562.1">
    <property type="nucleotide sequence ID" value="NC_012804.1"/>
</dbReference>